<accession>A0ABD1Y740</accession>
<sequence>MTTVVHSCFATSFNCQQYRYHYGAFRPGRANSRLFWREIESARGAAAASLFLEDRFPSVIAISSGRGLWRRRKIEVGSIRVNWLKKVEGEFEGGVGVARAGKERTEVLTEEEEEENKAEETKGAPLIGSMADILNLEKQFAFYGAYHSHKLNVLIHMIFVWPIFFTNAILWAYTPAIIPLPLPAGTLPLQQYMVLNVNFIITAIFALYYTALERKAGSLAAALCLSSWIGTQAIAQVWPWSTAWKFVLIAQITCWTFQFLGHGVFEGRAPALLDNLPQAFLMAPFFVLLEFLQSFLGYEPYPGFKESVEKKTEENIASWRASKVAPSDTTPLLEEGV</sequence>
<gene>
    <name evidence="2" type="ORF">R1flu_002788</name>
</gene>
<dbReference type="InterPro" id="IPR009305">
    <property type="entry name" value="Mpo1-like"/>
</dbReference>
<comment type="caution">
    <text evidence="2">The sequence shown here is derived from an EMBL/GenBank/DDBJ whole genome shotgun (WGS) entry which is preliminary data.</text>
</comment>
<evidence type="ECO:0000256" key="1">
    <source>
        <dbReference type="SAM" id="Phobius"/>
    </source>
</evidence>
<dbReference type="EMBL" id="JBHFFA010000006">
    <property type="protein sequence ID" value="KAL2622583.1"/>
    <property type="molecule type" value="Genomic_DNA"/>
</dbReference>
<proteinExistence type="predicted"/>
<keyword evidence="1" id="KW-0812">Transmembrane</keyword>
<dbReference type="Pfam" id="PF06127">
    <property type="entry name" value="Mpo1-like"/>
    <property type="match status" value="1"/>
</dbReference>
<evidence type="ECO:0000313" key="3">
    <source>
        <dbReference type="Proteomes" id="UP001605036"/>
    </source>
</evidence>
<dbReference type="PANTHER" id="PTHR28026">
    <property type="entry name" value="DUF962 DOMAIN PROTEIN (AFU_ORTHOLOGUE AFUA_8G05310)"/>
    <property type="match status" value="1"/>
</dbReference>
<organism evidence="2 3">
    <name type="scientific">Riccia fluitans</name>
    <dbReference type="NCBI Taxonomy" id="41844"/>
    <lineage>
        <taxon>Eukaryota</taxon>
        <taxon>Viridiplantae</taxon>
        <taxon>Streptophyta</taxon>
        <taxon>Embryophyta</taxon>
        <taxon>Marchantiophyta</taxon>
        <taxon>Marchantiopsida</taxon>
        <taxon>Marchantiidae</taxon>
        <taxon>Marchantiales</taxon>
        <taxon>Ricciaceae</taxon>
        <taxon>Riccia</taxon>
    </lineage>
</organism>
<name>A0ABD1Y740_9MARC</name>
<keyword evidence="1" id="KW-1133">Transmembrane helix</keyword>
<dbReference type="Proteomes" id="UP001605036">
    <property type="component" value="Unassembled WGS sequence"/>
</dbReference>
<feature type="transmembrane region" description="Helical" evidence="1">
    <location>
        <begin position="219"/>
        <end position="238"/>
    </location>
</feature>
<dbReference type="PANTHER" id="PTHR28026:SF9">
    <property type="entry name" value="2-HYDROXY-PALMITIC ACID DIOXYGENASE MPO1"/>
    <property type="match status" value="1"/>
</dbReference>
<feature type="transmembrane region" description="Helical" evidence="1">
    <location>
        <begin position="193"/>
        <end position="212"/>
    </location>
</feature>
<keyword evidence="1" id="KW-0472">Membrane</keyword>
<protein>
    <submittedName>
        <fullName evidence="2">Uncharacterized protein</fullName>
    </submittedName>
</protein>
<reference evidence="2 3" key="1">
    <citation type="submission" date="2024-09" db="EMBL/GenBank/DDBJ databases">
        <title>Chromosome-scale assembly of Riccia fluitans.</title>
        <authorList>
            <person name="Paukszto L."/>
            <person name="Sawicki J."/>
            <person name="Karawczyk K."/>
            <person name="Piernik-Szablinska J."/>
            <person name="Szczecinska M."/>
            <person name="Mazdziarz M."/>
        </authorList>
    </citation>
    <scope>NUCLEOTIDE SEQUENCE [LARGE SCALE GENOMIC DNA]</scope>
    <source>
        <strain evidence="2">Rf_01</strain>
        <tissue evidence="2">Aerial parts of the thallus</tissue>
    </source>
</reference>
<keyword evidence="3" id="KW-1185">Reference proteome</keyword>
<evidence type="ECO:0000313" key="2">
    <source>
        <dbReference type="EMBL" id="KAL2622583.1"/>
    </source>
</evidence>
<feature type="transmembrane region" description="Helical" evidence="1">
    <location>
        <begin position="153"/>
        <end position="173"/>
    </location>
</feature>
<dbReference type="AlphaFoldDB" id="A0ABD1Y740"/>